<organism evidence="1 2">
    <name type="scientific">Sphingomonas populi</name>
    <dbReference type="NCBI Taxonomy" id="2484750"/>
    <lineage>
        <taxon>Bacteria</taxon>
        <taxon>Pseudomonadati</taxon>
        <taxon>Pseudomonadota</taxon>
        <taxon>Alphaproteobacteria</taxon>
        <taxon>Sphingomonadales</taxon>
        <taxon>Sphingomonadaceae</taxon>
        <taxon>Sphingomonas</taxon>
    </lineage>
</organism>
<dbReference type="OrthoDB" id="2065409at2"/>
<dbReference type="Proteomes" id="UP000292085">
    <property type="component" value="Unassembled WGS sequence"/>
</dbReference>
<comment type="caution">
    <text evidence="1">The sequence shown here is derived from an EMBL/GenBank/DDBJ whole genome shotgun (WGS) entry which is preliminary data.</text>
</comment>
<reference evidence="1 2" key="1">
    <citation type="submission" date="2019-02" db="EMBL/GenBank/DDBJ databases">
        <authorList>
            <person name="Li Y."/>
        </authorList>
    </citation>
    <scope>NUCLEOTIDE SEQUENCE [LARGE SCALE GENOMIC DNA]</scope>
    <source>
        <strain evidence="1 2">3-7</strain>
    </source>
</reference>
<name>A0A4Q6XYQ2_9SPHN</name>
<dbReference type="AlphaFoldDB" id="A0A4Q6XYQ2"/>
<proteinExistence type="predicted"/>
<sequence length="60" mass="6505">MIGLAVSGGKIGMLVLETMLRVRREHTSGKATKAIVRDLHLSRRAIRAPEKAGIPASRAR</sequence>
<gene>
    <name evidence="1" type="ORF">EWE75_03040</name>
</gene>
<dbReference type="EMBL" id="SGIS01000003">
    <property type="protein sequence ID" value="RZF65983.1"/>
    <property type="molecule type" value="Genomic_DNA"/>
</dbReference>
<accession>A0A4Q6XYQ2</accession>
<keyword evidence="2" id="KW-1185">Reference proteome</keyword>
<evidence type="ECO:0000313" key="1">
    <source>
        <dbReference type="EMBL" id="RZF65983.1"/>
    </source>
</evidence>
<protein>
    <submittedName>
        <fullName evidence="1">Uncharacterized protein</fullName>
    </submittedName>
</protein>
<evidence type="ECO:0000313" key="2">
    <source>
        <dbReference type="Proteomes" id="UP000292085"/>
    </source>
</evidence>